<evidence type="ECO:0000313" key="2">
    <source>
        <dbReference type="Proteomes" id="UP001160148"/>
    </source>
</evidence>
<evidence type="ECO:0008006" key="3">
    <source>
        <dbReference type="Google" id="ProtNLM"/>
    </source>
</evidence>
<evidence type="ECO:0000313" key="1">
    <source>
        <dbReference type="EMBL" id="CAI6360001.1"/>
    </source>
</evidence>
<dbReference type="Proteomes" id="UP001160148">
    <property type="component" value="Unassembled WGS sequence"/>
</dbReference>
<proteinExistence type="predicted"/>
<dbReference type="EMBL" id="CARXXK010000002">
    <property type="protein sequence ID" value="CAI6360001.1"/>
    <property type="molecule type" value="Genomic_DNA"/>
</dbReference>
<comment type="caution">
    <text evidence="1">The sequence shown here is derived from an EMBL/GenBank/DDBJ whole genome shotgun (WGS) entry which is preliminary data.</text>
</comment>
<protein>
    <recommendedName>
        <fullName evidence="3">DUF4806 domain-containing protein</fullName>
    </recommendedName>
</protein>
<sequence length="344" mass="39697">MSDLNRKMSWVAAYFPKTDEQGVVPMNWLFEKKGNGNGLYCLWPPGKDITGKVVIRADPPNSSWLTFEVKIIINRPFDDYIQAWHHLIILTESPLIDIPLITPKNVKKYNLSKSRNVNMLTDACSSSQLLENIDLPNDGMTTGEETIMKNTPKSTDIQNDDSSHLNNLDVKHLLYGIFNGGVNIKFMLSEVLSKLENLQKLFAKIELPPTKTLDAQFLEKFPINTSDALKHIEECIIRDEFDFGYKLEIYIKTIGGRSFKHHVGRALSRFITDEYARKCTWNRKGKGKTTKIRDTCLINILKRILQECYAPQINTDYEYEKIVVGWLRRCVIRYNKSKPQKFIT</sequence>
<keyword evidence="2" id="KW-1185">Reference proteome</keyword>
<reference evidence="1 2" key="1">
    <citation type="submission" date="2023-01" db="EMBL/GenBank/DDBJ databases">
        <authorList>
            <person name="Whitehead M."/>
        </authorList>
    </citation>
    <scope>NUCLEOTIDE SEQUENCE [LARGE SCALE GENOMIC DNA]</scope>
</reference>
<gene>
    <name evidence="1" type="ORF">MEUPH1_LOCUS15349</name>
</gene>
<name>A0AAV0WW00_9HEMI</name>
<accession>A0AAV0WW00</accession>
<organism evidence="1 2">
    <name type="scientific">Macrosiphum euphorbiae</name>
    <name type="common">potato aphid</name>
    <dbReference type="NCBI Taxonomy" id="13131"/>
    <lineage>
        <taxon>Eukaryota</taxon>
        <taxon>Metazoa</taxon>
        <taxon>Ecdysozoa</taxon>
        <taxon>Arthropoda</taxon>
        <taxon>Hexapoda</taxon>
        <taxon>Insecta</taxon>
        <taxon>Pterygota</taxon>
        <taxon>Neoptera</taxon>
        <taxon>Paraneoptera</taxon>
        <taxon>Hemiptera</taxon>
        <taxon>Sternorrhyncha</taxon>
        <taxon>Aphidomorpha</taxon>
        <taxon>Aphidoidea</taxon>
        <taxon>Aphididae</taxon>
        <taxon>Macrosiphini</taxon>
        <taxon>Macrosiphum</taxon>
    </lineage>
</organism>
<dbReference type="AlphaFoldDB" id="A0AAV0WW00"/>